<feature type="region of interest" description="Disordered" evidence="1">
    <location>
        <begin position="90"/>
        <end position="121"/>
    </location>
</feature>
<feature type="transmembrane region" description="Helical" evidence="2">
    <location>
        <begin position="428"/>
        <end position="448"/>
    </location>
</feature>
<dbReference type="OrthoDB" id="207428at2"/>
<feature type="transmembrane region" description="Helical" evidence="2">
    <location>
        <begin position="533"/>
        <end position="553"/>
    </location>
</feature>
<name>A0A240E707_9GAMM</name>
<keyword evidence="2" id="KW-0472">Membrane</keyword>
<protein>
    <submittedName>
        <fullName evidence="3">Predicted membrane protein</fullName>
    </submittedName>
</protein>
<feature type="transmembrane region" description="Helical" evidence="2">
    <location>
        <begin position="21"/>
        <end position="38"/>
    </location>
</feature>
<dbReference type="PANTHER" id="PTHR38434">
    <property type="entry name" value="BLL2549 PROTEIN"/>
    <property type="match status" value="1"/>
</dbReference>
<feature type="transmembrane region" description="Helical" evidence="2">
    <location>
        <begin position="263"/>
        <end position="283"/>
    </location>
</feature>
<feature type="transmembrane region" description="Helical" evidence="2">
    <location>
        <begin position="807"/>
        <end position="828"/>
    </location>
</feature>
<accession>A0A240E707</accession>
<sequence length="932" mass="104308">MQQQQSEHNTSGLLKIPQAYWARYLLIILIVLVLWQFVTGGSSNVLFSILGLTVLLIVANLFEQQQRQIQSLQQQLFALQQRLTDLPSKDQMSSDAAQATMTTQSLEQPLPSTVQDKEGPFPDEVAVPDEATSQINSTPLPNQVAVSVALSKPQEDADTLKELKAVTSLWHTAIDWFKGGNSIVRIAIVVLLIGVVLLLRFASEYWQLTLSAKMAAIAGGGFVLTALGYVLRKKRFEYAISLQGAGLGIVFLVLFSAFHLHVIASISLAYLSLIALLAATLVLALRQNALILAFIALGSGFVAPFILNTGSNNVAAMMAYYFVLNSALAVIAWFKPWRILNTVALLMTFGIGGFAVWFNAEPGQYFQISCWVWLIFALYLFISIRYSQLIIQFDQKFSDIPFIDSTLIFATPFMAFSLYAGLVDSDGQALSIASAILAAVYLSIGFVLHRKVHQLTILAQCFYGLGLVFLALILPFAFDAYWSSVGWAIHGAVVLYLGWRYNIVNARYFGTVLLLASGIATLCAVILDQQTVLFASSVLMLCYALAAYCLRYNLQQRPRSAFEQFFSILFIILSFTLTPYVYHRIAVHLSWSMYFVSLPLLLWFLILTGLYRLKNKVLDRDWSAISFIILAVAAFLTFAHLIDFHIGDLLAIYQLNHEKRQQLFWVGILWLAGFAVFIRCRSMQDKVRQLAQHYTLATIAVLYLGILGAVWSNSFTSIYLWALVPIIVFSITLFFEKYKDLQSYWVGNPGIIVIGLLWLCYISALHTGQWHLPYIVLLNPVDLSSLLLFAIITYAIRPFLMQGQREVQIISAASILFVGLFLISSVLLRVLYHYADLPYWSQQAWGNSTVQTCLTILWTSVALVLTSLASRKSWRYIWMLGIAVLALVILKLIFLDLSHSHTLTRIVSFIGSGLIMLVIGYFAPLPPKAKLN</sequence>
<feature type="transmembrane region" description="Helical" evidence="2">
    <location>
        <begin position="214"/>
        <end position="231"/>
    </location>
</feature>
<dbReference type="PANTHER" id="PTHR38434:SF1">
    <property type="entry name" value="BLL2549 PROTEIN"/>
    <property type="match status" value="1"/>
</dbReference>
<feature type="transmembrane region" description="Helical" evidence="2">
    <location>
        <begin position="402"/>
        <end position="422"/>
    </location>
</feature>
<proteinExistence type="predicted"/>
<feature type="transmembrane region" description="Helical" evidence="2">
    <location>
        <begin position="313"/>
        <end position="334"/>
    </location>
</feature>
<dbReference type="RefSeq" id="WP_097077936.1">
    <property type="nucleotide sequence ID" value="NZ_BAABHT010000020.1"/>
</dbReference>
<reference evidence="4" key="1">
    <citation type="submission" date="2016-09" db="EMBL/GenBank/DDBJ databases">
        <authorList>
            <person name="Varghese N."/>
            <person name="Submissions S."/>
        </authorList>
    </citation>
    <scope>NUCLEOTIDE SEQUENCE [LARGE SCALE GENOMIC DNA]</scope>
    <source>
        <strain evidence="4">ANC 4466</strain>
    </source>
</reference>
<gene>
    <name evidence="3" type="ORF">SAMN05421731_101717</name>
</gene>
<organism evidence="3 4">
    <name type="scientific">Acinetobacter puyangensis</name>
    <dbReference type="NCBI Taxonomy" id="1096779"/>
    <lineage>
        <taxon>Bacteria</taxon>
        <taxon>Pseudomonadati</taxon>
        <taxon>Pseudomonadota</taxon>
        <taxon>Gammaproteobacteria</taxon>
        <taxon>Moraxellales</taxon>
        <taxon>Moraxellaceae</taxon>
        <taxon>Acinetobacter</taxon>
    </lineage>
</organism>
<feature type="transmembrane region" description="Helical" evidence="2">
    <location>
        <begin position="44"/>
        <end position="62"/>
    </location>
</feature>
<evidence type="ECO:0000313" key="3">
    <source>
        <dbReference type="EMBL" id="SNX43675.1"/>
    </source>
</evidence>
<feature type="transmembrane region" description="Helical" evidence="2">
    <location>
        <begin position="747"/>
        <end position="766"/>
    </location>
</feature>
<feature type="transmembrane region" description="Helical" evidence="2">
    <location>
        <begin position="622"/>
        <end position="642"/>
    </location>
</feature>
<feature type="transmembrane region" description="Helical" evidence="2">
    <location>
        <begin position="848"/>
        <end position="869"/>
    </location>
</feature>
<feature type="transmembrane region" description="Helical" evidence="2">
    <location>
        <begin position="565"/>
        <end position="585"/>
    </location>
</feature>
<dbReference type="AlphaFoldDB" id="A0A240E707"/>
<feature type="transmembrane region" description="Helical" evidence="2">
    <location>
        <begin position="662"/>
        <end position="682"/>
    </location>
</feature>
<feature type="transmembrane region" description="Helical" evidence="2">
    <location>
        <begin position="455"/>
        <end position="474"/>
    </location>
</feature>
<feature type="transmembrane region" description="Helical" evidence="2">
    <location>
        <begin position="718"/>
        <end position="735"/>
    </location>
</feature>
<keyword evidence="4" id="KW-1185">Reference proteome</keyword>
<feature type="transmembrane region" description="Helical" evidence="2">
    <location>
        <begin position="183"/>
        <end position="202"/>
    </location>
</feature>
<feature type="transmembrane region" description="Helical" evidence="2">
    <location>
        <begin position="694"/>
        <end position="712"/>
    </location>
</feature>
<evidence type="ECO:0000256" key="2">
    <source>
        <dbReference type="SAM" id="Phobius"/>
    </source>
</evidence>
<feature type="transmembrane region" description="Helical" evidence="2">
    <location>
        <begin position="772"/>
        <end position="795"/>
    </location>
</feature>
<evidence type="ECO:0000313" key="4">
    <source>
        <dbReference type="Proteomes" id="UP000219042"/>
    </source>
</evidence>
<dbReference type="Proteomes" id="UP000219042">
    <property type="component" value="Unassembled WGS sequence"/>
</dbReference>
<feature type="transmembrane region" description="Helical" evidence="2">
    <location>
        <begin position="238"/>
        <end position="257"/>
    </location>
</feature>
<dbReference type="EMBL" id="OANT01000001">
    <property type="protein sequence ID" value="SNX43675.1"/>
    <property type="molecule type" value="Genomic_DNA"/>
</dbReference>
<evidence type="ECO:0000256" key="1">
    <source>
        <dbReference type="SAM" id="MobiDB-lite"/>
    </source>
</evidence>
<dbReference type="Pfam" id="PF10101">
    <property type="entry name" value="DUF2339"/>
    <property type="match status" value="1"/>
</dbReference>
<feature type="transmembrane region" description="Helical" evidence="2">
    <location>
        <begin position="339"/>
        <end position="358"/>
    </location>
</feature>
<feature type="transmembrane region" description="Helical" evidence="2">
    <location>
        <begin position="506"/>
        <end position="527"/>
    </location>
</feature>
<feature type="transmembrane region" description="Helical" evidence="2">
    <location>
        <begin position="906"/>
        <end position="925"/>
    </location>
</feature>
<dbReference type="InterPro" id="IPR019286">
    <property type="entry name" value="DUF2339_TM"/>
</dbReference>
<keyword evidence="2" id="KW-0812">Transmembrane</keyword>
<feature type="transmembrane region" description="Helical" evidence="2">
    <location>
        <begin position="591"/>
        <end position="610"/>
    </location>
</feature>
<feature type="transmembrane region" description="Helical" evidence="2">
    <location>
        <begin position="364"/>
        <end position="382"/>
    </location>
</feature>
<feature type="transmembrane region" description="Helical" evidence="2">
    <location>
        <begin position="876"/>
        <end position="894"/>
    </location>
</feature>
<feature type="compositionally biased region" description="Polar residues" evidence="1">
    <location>
        <begin position="90"/>
        <end position="114"/>
    </location>
</feature>
<feature type="transmembrane region" description="Helical" evidence="2">
    <location>
        <begin position="290"/>
        <end position="307"/>
    </location>
</feature>
<keyword evidence="2" id="KW-1133">Transmembrane helix</keyword>
<feature type="transmembrane region" description="Helical" evidence="2">
    <location>
        <begin position="480"/>
        <end position="499"/>
    </location>
</feature>